<proteinExistence type="predicted"/>
<comment type="caution">
    <text evidence="2">The sequence shown here is derived from an EMBL/GenBank/DDBJ whole genome shotgun (WGS) entry which is preliminary data.</text>
</comment>
<evidence type="ECO:0000256" key="1">
    <source>
        <dbReference type="PIRSR" id="PIRSR607822-1"/>
    </source>
</evidence>
<dbReference type="RefSeq" id="XP_011130138.1">
    <property type="nucleotide sequence ID" value="XM_011131836.1"/>
</dbReference>
<dbReference type="CDD" id="cd04794">
    <property type="entry name" value="euk_LANCL"/>
    <property type="match status" value="1"/>
</dbReference>
<evidence type="ECO:0000313" key="3">
    <source>
        <dbReference type="Proteomes" id="UP000019763"/>
    </source>
</evidence>
<dbReference type="Proteomes" id="UP000019763">
    <property type="component" value="Unassembled WGS sequence"/>
</dbReference>
<gene>
    <name evidence="2" type="ORF">GNI_065730</name>
</gene>
<keyword evidence="3" id="KW-1185">Reference proteome</keyword>
<dbReference type="GO" id="GO:0005975">
    <property type="term" value="P:carbohydrate metabolic process"/>
    <property type="evidence" value="ECO:0007669"/>
    <property type="project" value="InterPro"/>
</dbReference>
<sequence length="384" mass="43245">MGEAKRYRSLGNVEKSPLSEEVVKACLKKVLKTLVSGQLEEKGPSSRNSGLYSGTTSVAYMFYSIYNLLGDEYEVEGLSLMDWSRKYLSLSEKHGENTSSLKESDCGIGNERMAYNAVAYCLYGDVKYVQDLLECGRYVVKHSKSNEWLYGRAGYLYFLRLCKNISESQDSDDLSYEIDKIAGKVIQAIMETPWEWRGKHYYGAVHGDIGIITQVTLTCALLDRTHWGSLQPKIISKLKTLLELSSLQEGWFPSSEDSSSGDKLVQFCHGAPGLVISLRSILPYFVQDKDLTAKAESIIVTTQDDIYRRGLLTKADCLCHGMSGNLLALEDPHQRQHYMQAICQYVDEQYEEPQSLYCGLAGKALVICTELLHMERLMPGYNDI</sequence>
<name>A0A023B7U0_GRENI</name>
<accession>A0A023B7U0</accession>
<keyword evidence="1" id="KW-0479">Metal-binding</keyword>
<dbReference type="GeneID" id="22912423"/>
<organism evidence="2 3">
    <name type="scientific">Gregarina niphandrodes</name>
    <name type="common">Septate eugregarine</name>
    <dbReference type="NCBI Taxonomy" id="110365"/>
    <lineage>
        <taxon>Eukaryota</taxon>
        <taxon>Sar</taxon>
        <taxon>Alveolata</taxon>
        <taxon>Apicomplexa</taxon>
        <taxon>Conoidasida</taxon>
        <taxon>Gregarinasina</taxon>
        <taxon>Eugregarinorida</taxon>
        <taxon>Gregarinidae</taxon>
        <taxon>Gregarina</taxon>
    </lineage>
</organism>
<dbReference type="InterPro" id="IPR012341">
    <property type="entry name" value="6hp_glycosidase-like_sf"/>
</dbReference>
<dbReference type="VEuPathDB" id="CryptoDB:GNI_065730"/>
<dbReference type="GO" id="GO:0005886">
    <property type="term" value="C:plasma membrane"/>
    <property type="evidence" value="ECO:0007669"/>
    <property type="project" value="TreeGrafter"/>
</dbReference>
<dbReference type="SMART" id="SM01260">
    <property type="entry name" value="LANC_like"/>
    <property type="match status" value="1"/>
</dbReference>
<feature type="binding site" evidence="1">
    <location>
        <position position="319"/>
    </location>
    <ligand>
        <name>Zn(2+)</name>
        <dbReference type="ChEBI" id="CHEBI:29105"/>
    </ligand>
</feature>
<evidence type="ECO:0000313" key="2">
    <source>
        <dbReference type="EMBL" id="EZG67890.1"/>
    </source>
</evidence>
<dbReference type="AlphaFoldDB" id="A0A023B7U0"/>
<dbReference type="Gene3D" id="1.50.10.10">
    <property type="match status" value="1"/>
</dbReference>
<dbReference type="EMBL" id="AFNH02000494">
    <property type="protein sequence ID" value="EZG67890.1"/>
    <property type="molecule type" value="Genomic_DNA"/>
</dbReference>
<dbReference type="GO" id="GO:0046872">
    <property type="term" value="F:metal ion binding"/>
    <property type="evidence" value="ECO:0007669"/>
    <property type="project" value="UniProtKB-KW"/>
</dbReference>
<reference evidence="2" key="1">
    <citation type="submission" date="2013-12" db="EMBL/GenBank/DDBJ databases">
        <authorList>
            <person name="Omoto C.K."/>
            <person name="Sibley D."/>
            <person name="Venepally P."/>
            <person name="Hadjithomas M."/>
            <person name="Karamycheva S."/>
            <person name="Brunk B."/>
            <person name="Roos D."/>
            <person name="Caler E."/>
            <person name="Lorenzi H."/>
        </authorList>
    </citation>
    <scope>NUCLEOTIDE SEQUENCE</scope>
</reference>
<dbReference type="SUPFAM" id="SSF158745">
    <property type="entry name" value="LanC-like"/>
    <property type="match status" value="1"/>
</dbReference>
<dbReference type="PANTHER" id="PTHR12736">
    <property type="entry name" value="LANC-LIKE PROTEIN"/>
    <property type="match status" value="1"/>
</dbReference>
<feature type="binding site" evidence="1">
    <location>
        <position position="268"/>
    </location>
    <ligand>
        <name>Zn(2+)</name>
        <dbReference type="ChEBI" id="CHEBI:29105"/>
    </ligand>
</feature>
<dbReference type="PRINTS" id="PR01950">
    <property type="entry name" value="LANCSUPER"/>
</dbReference>
<dbReference type="InterPro" id="IPR007822">
    <property type="entry name" value="LANC-like"/>
</dbReference>
<dbReference type="PANTHER" id="PTHR12736:SF7">
    <property type="entry name" value="LANC-LIKE PROTEIN 3"/>
    <property type="match status" value="1"/>
</dbReference>
<dbReference type="eggNOG" id="KOG2787">
    <property type="taxonomic scope" value="Eukaryota"/>
</dbReference>
<dbReference type="GO" id="GO:0031179">
    <property type="term" value="P:peptide modification"/>
    <property type="evidence" value="ECO:0007669"/>
    <property type="project" value="InterPro"/>
</dbReference>
<dbReference type="Pfam" id="PF05147">
    <property type="entry name" value="LANC_like"/>
    <property type="match status" value="1"/>
</dbReference>
<dbReference type="OrthoDB" id="10257263at2759"/>
<keyword evidence="1" id="KW-0862">Zinc</keyword>
<feature type="binding site" evidence="1">
    <location>
        <position position="320"/>
    </location>
    <ligand>
        <name>Zn(2+)</name>
        <dbReference type="ChEBI" id="CHEBI:29105"/>
    </ligand>
</feature>
<protein>
    <submittedName>
        <fullName evidence="2">Lanthionine synthetase C-like protein</fullName>
    </submittedName>
</protein>